<name>A0A0K1PD17_9BACT</name>
<gene>
    <name evidence="2" type="ORF">AKJ08_1678</name>
</gene>
<dbReference type="KEGG" id="vin:AKJ08_1678"/>
<evidence type="ECO:0000256" key="1">
    <source>
        <dbReference type="SAM" id="MobiDB-lite"/>
    </source>
</evidence>
<dbReference type="EMBL" id="CP012332">
    <property type="protein sequence ID" value="AKU91291.1"/>
    <property type="molecule type" value="Genomic_DNA"/>
</dbReference>
<keyword evidence="3" id="KW-1185">Reference proteome</keyword>
<protein>
    <submittedName>
        <fullName evidence="2">Uncharacterized protein</fullName>
    </submittedName>
</protein>
<dbReference type="AlphaFoldDB" id="A0A0K1PD17"/>
<evidence type="ECO:0000313" key="3">
    <source>
        <dbReference type="Proteomes" id="UP000055590"/>
    </source>
</evidence>
<evidence type="ECO:0000313" key="2">
    <source>
        <dbReference type="EMBL" id="AKU91291.1"/>
    </source>
</evidence>
<feature type="region of interest" description="Disordered" evidence="1">
    <location>
        <begin position="14"/>
        <end position="37"/>
    </location>
</feature>
<dbReference type="PATRIC" id="fig|1391653.3.peg.1760"/>
<reference evidence="2 3" key="1">
    <citation type="submission" date="2015-08" db="EMBL/GenBank/DDBJ databases">
        <authorList>
            <person name="Babu N.S."/>
            <person name="Beckwith C.J."/>
            <person name="Beseler K.G."/>
            <person name="Brison A."/>
            <person name="Carone J.V."/>
            <person name="Caskin T.P."/>
            <person name="Diamond M."/>
            <person name="Durham M.E."/>
            <person name="Foxe J.M."/>
            <person name="Go M."/>
            <person name="Henderson B.A."/>
            <person name="Jones I.B."/>
            <person name="McGettigan J.A."/>
            <person name="Micheletti S.J."/>
            <person name="Nasrallah M.E."/>
            <person name="Ortiz D."/>
            <person name="Piller C.R."/>
            <person name="Privatt S.R."/>
            <person name="Schneider S.L."/>
            <person name="Sharp S."/>
            <person name="Smith T.C."/>
            <person name="Stanton J.D."/>
            <person name="Ullery H.E."/>
            <person name="Wilson R.J."/>
            <person name="Serrano M.G."/>
            <person name="Buck G."/>
            <person name="Lee V."/>
            <person name="Wang Y."/>
            <person name="Carvalho R."/>
            <person name="Voegtly L."/>
            <person name="Shi R."/>
            <person name="Duckworth R."/>
            <person name="Johnson A."/>
            <person name="Loviza R."/>
            <person name="Walstead R."/>
            <person name="Shah Z."/>
            <person name="Kiflezghi M."/>
            <person name="Wade K."/>
            <person name="Ball S.L."/>
            <person name="Bradley K.W."/>
            <person name="Asai D.J."/>
            <person name="Bowman C.A."/>
            <person name="Russell D.A."/>
            <person name="Pope W.H."/>
            <person name="Jacobs-Sera D."/>
            <person name="Hendrix R.W."/>
            <person name="Hatfull G.F."/>
        </authorList>
    </citation>
    <scope>NUCLEOTIDE SEQUENCE [LARGE SCALE GENOMIC DNA]</scope>
    <source>
        <strain evidence="2 3">DSM 27710</strain>
    </source>
</reference>
<dbReference type="Proteomes" id="UP000055590">
    <property type="component" value="Chromosome"/>
</dbReference>
<organism evidence="2 3">
    <name type="scientific">Vulgatibacter incomptus</name>
    <dbReference type="NCBI Taxonomy" id="1391653"/>
    <lineage>
        <taxon>Bacteria</taxon>
        <taxon>Pseudomonadati</taxon>
        <taxon>Myxococcota</taxon>
        <taxon>Myxococcia</taxon>
        <taxon>Myxococcales</taxon>
        <taxon>Cystobacterineae</taxon>
        <taxon>Vulgatibacteraceae</taxon>
        <taxon>Vulgatibacter</taxon>
    </lineage>
</organism>
<proteinExistence type="predicted"/>
<sequence length="114" mass="12451">MRCNTCMGDHVFRPQPPGTKVEKARGEGVVRPKARAAPRERAEVRPFESLFSERALARARRYSPKERFSEGDVVEHPTFGLGLVEGVRHDKIDVTFKAGGKTLVHGLGAPASGA</sequence>
<accession>A0A0K1PD17</accession>
<feature type="compositionally biased region" description="Basic and acidic residues" evidence="1">
    <location>
        <begin position="20"/>
        <end position="30"/>
    </location>
</feature>